<dbReference type="Proteomes" id="UP000327179">
    <property type="component" value="Chromosome"/>
</dbReference>
<dbReference type="InterPro" id="IPR007899">
    <property type="entry name" value="CHAD_dom"/>
</dbReference>
<feature type="domain" description="CHAD" evidence="1">
    <location>
        <begin position="1"/>
        <end position="253"/>
    </location>
</feature>
<dbReference type="PANTHER" id="PTHR39339:SF1">
    <property type="entry name" value="CHAD DOMAIN-CONTAINING PROTEIN"/>
    <property type="match status" value="1"/>
</dbReference>
<reference evidence="2 3" key="1">
    <citation type="submission" date="2019-08" db="EMBL/GenBank/DDBJ databases">
        <title>Whole-genome Sequencing of e-waste polymer degrading bacterium Pseudomonas sp. strain PE08.</title>
        <authorList>
            <person name="Kirdat K."/>
            <person name="Debbarma P."/>
            <person name="Narawade N."/>
            <person name="Suyal D."/>
            <person name="Thorat V."/>
            <person name="Shouche Y."/>
            <person name="Goel R."/>
            <person name="Yadav A."/>
        </authorList>
    </citation>
    <scope>NUCLEOTIDE SEQUENCE [LARGE SCALE GENOMIC DNA]</scope>
    <source>
        <strain evidence="2 3">PE08</strain>
    </source>
</reference>
<evidence type="ECO:0000259" key="1">
    <source>
        <dbReference type="PROSITE" id="PS51708"/>
    </source>
</evidence>
<name>A0A5J6QMF0_9GAMM</name>
<organism evidence="2 3">
    <name type="scientific">Metapseudomonas lalkuanensis</name>
    <dbReference type="NCBI Taxonomy" id="2604832"/>
    <lineage>
        <taxon>Bacteria</taxon>
        <taxon>Pseudomonadati</taxon>
        <taxon>Pseudomonadota</taxon>
        <taxon>Gammaproteobacteria</taxon>
        <taxon>Pseudomonadales</taxon>
        <taxon>Pseudomonadaceae</taxon>
        <taxon>Metapseudomonas</taxon>
    </lineage>
</organism>
<proteinExistence type="predicted"/>
<keyword evidence="3" id="KW-1185">Reference proteome</keyword>
<sequence>MAALLDDLIAQVIALEIRLRACTERLVARTDDEALHDLRVATRRLRSLLRPLRGLAAVDVLDQAAADLARLSSPLRDLEVLIIELRSHRLERLVPARELALNSGYAQLLLAPELTRLLQVLEAWPHLMRAYDREGLVTGLQKKIEKFLGKSRRQVEQALRAPGHDRHRLRLLIKRLRYGLDVYPDRVELSSRTRQLLVGAQTALGNWHDHVQWLARAEKEPDLRPRVRAWQVAMHAAEVRSDRVLEKLQRRLG</sequence>
<gene>
    <name evidence="2" type="ORF">FXN65_16705</name>
</gene>
<dbReference type="PROSITE" id="PS51708">
    <property type="entry name" value="CHAD"/>
    <property type="match status" value="1"/>
</dbReference>
<dbReference type="RefSeq" id="WP_151134483.1">
    <property type="nucleotide sequence ID" value="NZ_CP043311.1"/>
</dbReference>
<dbReference type="Gene3D" id="1.40.20.10">
    <property type="entry name" value="CHAD domain"/>
    <property type="match status" value="1"/>
</dbReference>
<dbReference type="EMBL" id="CP043311">
    <property type="protein sequence ID" value="QEY63623.1"/>
    <property type="molecule type" value="Genomic_DNA"/>
</dbReference>
<dbReference type="InterPro" id="IPR038186">
    <property type="entry name" value="CHAD_dom_sf"/>
</dbReference>
<dbReference type="KEGG" id="plal:FXN65_16705"/>
<evidence type="ECO:0000313" key="2">
    <source>
        <dbReference type="EMBL" id="QEY63623.1"/>
    </source>
</evidence>
<dbReference type="AlphaFoldDB" id="A0A5J6QMF0"/>
<accession>A0A5J6QMF0</accession>
<dbReference type="SMART" id="SM00880">
    <property type="entry name" value="CHAD"/>
    <property type="match status" value="1"/>
</dbReference>
<evidence type="ECO:0000313" key="3">
    <source>
        <dbReference type="Proteomes" id="UP000327179"/>
    </source>
</evidence>
<protein>
    <submittedName>
        <fullName evidence="2">CHAD domain-containing protein</fullName>
    </submittedName>
</protein>
<dbReference type="Pfam" id="PF05235">
    <property type="entry name" value="CHAD"/>
    <property type="match status" value="1"/>
</dbReference>
<dbReference type="PANTHER" id="PTHR39339">
    <property type="entry name" value="SLR1444 PROTEIN"/>
    <property type="match status" value="1"/>
</dbReference>